<sequence>MKASWNGAVIARSDKTIVVEGNHYFPPDSINSEYFTPSDFTSHCPWKGHAQYYSVVVDDKINQAAAWCYPRTLDAAKEIENYIAFWRGVDVEES</sequence>
<reference evidence="2 3" key="1">
    <citation type="submission" date="2021-07" db="EMBL/GenBank/DDBJ databases">
        <title>Shewanella sp. nov, isolated from SCS.</title>
        <authorList>
            <person name="Cao W.R."/>
        </authorList>
    </citation>
    <scope>NUCLEOTIDE SEQUENCE [LARGE SCALE GENOMIC DNA]</scope>
    <source>
        <strain evidence="2 3">NR704-98</strain>
    </source>
</reference>
<comment type="caution">
    <text evidence="2">The sequence shown here is derived from an EMBL/GenBank/DDBJ whole genome shotgun (WGS) entry which is preliminary data.</text>
</comment>
<dbReference type="Pfam" id="PF04248">
    <property type="entry name" value="NTP_transf_9"/>
    <property type="match status" value="1"/>
</dbReference>
<dbReference type="RefSeq" id="WP_220110910.1">
    <property type="nucleotide sequence ID" value="NZ_JAHZST010000014.1"/>
</dbReference>
<dbReference type="InterPro" id="IPR038694">
    <property type="entry name" value="DUF427_sf"/>
</dbReference>
<dbReference type="Gene3D" id="2.170.150.40">
    <property type="entry name" value="Domain of unknown function (DUF427)"/>
    <property type="match status" value="1"/>
</dbReference>
<dbReference type="EMBL" id="JAHZST010000014">
    <property type="protein sequence ID" value="MBW8185490.1"/>
    <property type="molecule type" value="Genomic_DNA"/>
</dbReference>
<evidence type="ECO:0000313" key="3">
    <source>
        <dbReference type="Proteomes" id="UP001195963"/>
    </source>
</evidence>
<organism evidence="2 3">
    <name type="scientific">Shewanella nanhaiensis</name>
    <dbReference type="NCBI Taxonomy" id="2864872"/>
    <lineage>
        <taxon>Bacteria</taxon>
        <taxon>Pseudomonadati</taxon>
        <taxon>Pseudomonadota</taxon>
        <taxon>Gammaproteobacteria</taxon>
        <taxon>Alteromonadales</taxon>
        <taxon>Shewanellaceae</taxon>
        <taxon>Shewanella</taxon>
    </lineage>
</organism>
<name>A0ABS7E768_9GAMM</name>
<keyword evidence="3" id="KW-1185">Reference proteome</keyword>
<dbReference type="InterPro" id="IPR007361">
    <property type="entry name" value="DUF427"/>
</dbReference>
<dbReference type="PANTHER" id="PTHR34310">
    <property type="entry name" value="DUF427 DOMAIN PROTEIN (AFU_ORTHOLOGUE AFUA_3G02220)"/>
    <property type="match status" value="1"/>
</dbReference>
<gene>
    <name evidence="2" type="ORF">K0625_17710</name>
</gene>
<protein>
    <submittedName>
        <fullName evidence="2">DUF427 domain-containing protein</fullName>
    </submittedName>
</protein>
<dbReference type="Proteomes" id="UP001195963">
    <property type="component" value="Unassembled WGS sequence"/>
</dbReference>
<feature type="domain" description="DUF427" evidence="1">
    <location>
        <begin position="1"/>
        <end position="87"/>
    </location>
</feature>
<accession>A0ABS7E768</accession>
<dbReference type="PANTHER" id="PTHR34310:SF5">
    <property type="entry name" value="DUF427 DOMAIN PROTEIN (AFU_ORTHOLOGUE AFUA_3G02220)"/>
    <property type="match status" value="1"/>
</dbReference>
<proteinExistence type="predicted"/>
<evidence type="ECO:0000259" key="1">
    <source>
        <dbReference type="Pfam" id="PF04248"/>
    </source>
</evidence>
<evidence type="ECO:0000313" key="2">
    <source>
        <dbReference type="EMBL" id="MBW8185490.1"/>
    </source>
</evidence>